<proteinExistence type="predicted"/>
<dbReference type="RefSeq" id="XP_033569268.1">
    <property type="nucleotide sequence ID" value="XM_033724009.1"/>
</dbReference>
<feature type="non-terminal residue" evidence="1">
    <location>
        <position position="1"/>
    </location>
</feature>
<reference evidence="3" key="2">
    <citation type="submission" date="2020-04" db="EMBL/GenBank/DDBJ databases">
        <authorList>
            <consortium name="NCBI Genome Project"/>
        </authorList>
    </citation>
    <scope>NUCLEOTIDE SEQUENCE</scope>
    <source>
        <strain evidence="3">CBS 304.34</strain>
    </source>
</reference>
<organism evidence="1">
    <name type="scientific">Mytilinidion resinicola</name>
    <dbReference type="NCBI Taxonomy" id="574789"/>
    <lineage>
        <taxon>Eukaryota</taxon>
        <taxon>Fungi</taxon>
        <taxon>Dikarya</taxon>
        <taxon>Ascomycota</taxon>
        <taxon>Pezizomycotina</taxon>
        <taxon>Dothideomycetes</taxon>
        <taxon>Pleosporomycetidae</taxon>
        <taxon>Mytilinidiales</taxon>
        <taxon>Mytilinidiaceae</taxon>
        <taxon>Mytilinidion</taxon>
    </lineage>
</organism>
<reference evidence="1 3" key="1">
    <citation type="journal article" date="2020" name="Stud. Mycol.">
        <title>101 Dothideomycetes genomes: a test case for predicting lifestyles and emergence of pathogens.</title>
        <authorList>
            <person name="Haridas S."/>
            <person name="Albert R."/>
            <person name="Binder M."/>
            <person name="Bloem J."/>
            <person name="Labutti K."/>
            <person name="Salamov A."/>
            <person name="Andreopoulos B."/>
            <person name="Baker S."/>
            <person name="Barry K."/>
            <person name="Bills G."/>
            <person name="Bluhm B."/>
            <person name="Cannon C."/>
            <person name="Castanera R."/>
            <person name="Culley D."/>
            <person name="Daum C."/>
            <person name="Ezra D."/>
            <person name="Gonzalez J."/>
            <person name="Henrissat B."/>
            <person name="Kuo A."/>
            <person name="Liang C."/>
            <person name="Lipzen A."/>
            <person name="Lutzoni F."/>
            <person name="Magnuson J."/>
            <person name="Mondo S."/>
            <person name="Nolan M."/>
            <person name="Ohm R."/>
            <person name="Pangilinan J."/>
            <person name="Park H.-J."/>
            <person name="Ramirez L."/>
            <person name="Alfaro M."/>
            <person name="Sun H."/>
            <person name="Tritt A."/>
            <person name="Yoshinaga Y."/>
            <person name="Zwiers L.-H."/>
            <person name="Turgeon B."/>
            <person name="Goodwin S."/>
            <person name="Spatafora J."/>
            <person name="Crous P."/>
            <person name="Grigoriev I."/>
        </authorList>
    </citation>
    <scope>NUCLEOTIDE SEQUENCE</scope>
    <source>
        <strain evidence="1 3">CBS 304.34</strain>
    </source>
</reference>
<reference evidence="3" key="3">
    <citation type="submission" date="2025-04" db="UniProtKB">
        <authorList>
            <consortium name="RefSeq"/>
        </authorList>
    </citation>
    <scope>IDENTIFICATION</scope>
    <source>
        <strain evidence="3">CBS 304.34</strain>
    </source>
</reference>
<evidence type="ECO:0000313" key="1">
    <source>
        <dbReference type="EMBL" id="KAF2802304.1"/>
    </source>
</evidence>
<gene>
    <name evidence="1 3" type="ORF">BDZ99DRAFT_504046</name>
</gene>
<dbReference type="AlphaFoldDB" id="A0A6A6Y2R4"/>
<keyword evidence="2" id="KW-1185">Reference proteome</keyword>
<accession>A0A6A6Y2R4</accession>
<evidence type="ECO:0000313" key="2">
    <source>
        <dbReference type="Proteomes" id="UP000504636"/>
    </source>
</evidence>
<dbReference type="EMBL" id="MU003724">
    <property type="protein sequence ID" value="KAF2802304.1"/>
    <property type="molecule type" value="Genomic_DNA"/>
</dbReference>
<sequence>QRTIPLTGANLFCSLPRIIVLYTGYCGVAYITQATEGIYEVHGRLLGCIQIWLWCPC</sequence>
<name>A0A6A6Y2R4_9PEZI</name>
<dbReference type="Proteomes" id="UP000504636">
    <property type="component" value="Unplaced"/>
</dbReference>
<protein>
    <submittedName>
        <fullName evidence="1 3">Uncharacterized protein</fullName>
    </submittedName>
</protein>
<evidence type="ECO:0000313" key="3">
    <source>
        <dbReference type="RefSeq" id="XP_033569268.1"/>
    </source>
</evidence>
<dbReference type="GeneID" id="54464902"/>